<evidence type="ECO:0000313" key="2">
    <source>
        <dbReference type="Proteomes" id="UP001344447"/>
    </source>
</evidence>
<evidence type="ECO:0000313" key="1">
    <source>
        <dbReference type="EMBL" id="KAK5584356.1"/>
    </source>
</evidence>
<proteinExistence type="predicted"/>
<dbReference type="EMBL" id="JAVFKY010000001">
    <property type="protein sequence ID" value="KAK5584356.1"/>
    <property type="molecule type" value="Genomic_DNA"/>
</dbReference>
<comment type="caution">
    <text evidence="1">The sequence shown here is derived from an EMBL/GenBank/DDBJ whole genome shotgun (WGS) entry which is preliminary data.</text>
</comment>
<accession>A0AAN7YYN6</accession>
<name>A0AAN7YYN6_9MYCE</name>
<reference evidence="1 2" key="1">
    <citation type="submission" date="2023-11" db="EMBL/GenBank/DDBJ databases">
        <title>Dfirmibasis_genome.</title>
        <authorList>
            <person name="Edelbroek B."/>
            <person name="Kjellin J."/>
            <person name="Jerlstrom-Hultqvist J."/>
            <person name="Soderbom F."/>
        </authorList>
    </citation>
    <scope>NUCLEOTIDE SEQUENCE [LARGE SCALE GENOMIC DNA]</scope>
    <source>
        <strain evidence="1 2">TNS-C-14</strain>
    </source>
</reference>
<keyword evidence="2" id="KW-1185">Reference proteome</keyword>
<organism evidence="1 2">
    <name type="scientific">Dictyostelium firmibasis</name>
    <dbReference type="NCBI Taxonomy" id="79012"/>
    <lineage>
        <taxon>Eukaryota</taxon>
        <taxon>Amoebozoa</taxon>
        <taxon>Evosea</taxon>
        <taxon>Eumycetozoa</taxon>
        <taxon>Dictyostelia</taxon>
        <taxon>Dictyosteliales</taxon>
        <taxon>Dictyosteliaceae</taxon>
        <taxon>Dictyostelium</taxon>
    </lineage>
</organism>
<protein>
    <submittedName>
        <fullName evidence="1">Uncharacterized protein</fullName>
    </submittedName>
</protein>
<gene>
    <name evidence="1" type="ORF">RB653_005966</name>
</gene>
<dbReference type="AlphaFoldDB" id="A0AAN7YYN6"/>
<sequence length="86" mass="10197">MNLITIISRQLWIIICYKLFNEDVTKPIPLFDPLIIEKETSNLLKLEKFKVMKKIEQNLNNNNNTNLLKIKFNNFWQSPTNPIPIP</sequence>
<dbReference type="Proteomes" id="UP001344447">
    <property type="component" value="Unassembled WGS sequence"/>
</dbReference>